<dbReference type="Pfam" id="PF03473">
    <property type="entry name" value="MOSC"/>
    <property type="match status" value="1"/>
</dbReference>
<dbReference type="GO" id="GO:0030170">
    <property type="term" value="F:pyridoxal phosphate binding"/>
    <property type="evidence" value="ECO:0007669"/>
    <property type="project" value="InterPro"/>
</dbReference>
<reference evidence="2 3" key="1">
    <citation type="submission" date="2020-04" db="EMBL/GenBank/DDBJ databases">
        <title>Usitatibacter rugosus gen. nov., sp. nov. and Usitatibacter palustris sp. nov., novel members of Usitatibacteraceae fam. nov. within the order Nitrosomonadales isolated from soil.</title>
        <authorList>
            <person name="Huber K.J."/>
            <person name="Neumann-Schaal M."/>
            <person name="Geppert A."/>
            <person name="Luckner M."/>
            <person name="Wanner G."/>
            <person name="Overmann J."/>
        </authorList>
    </citation>
    <scope>NUCLEOTIDE SEQUENCE [LARGE SCALE GENOMIC DNA]</scope>
    <source>
        <strain evidence="2 3">Swamp67</strain>
    </source>
</reference>
<organism evidence="2 3">
    <name type="scientific">Usitatibacter palustris</name>
    <dbReference type="NCBI Taxonomy" id="2732487"/>
    <lineage>
        <taxon>Bacteria</taxon>
        <taxon>Pseudomonadati</taxon>
        <taxon>Pseudomonadota</taxon>
        <taxon>Betaproteobacteria</taxon>
        <taxon>Nitrosomonadales</taxon>
        <taxon>Usitatibacteraceae</taxon>
        <taxon>Usitatibacter</taxon>
    </lineage>
</organism>
<dbReference type="InterPro" id="IPR011037">
    <property type="entry name" value="Pyrv_Knase-like_insert_dom_sf"/>
</dbReference>
<dbReference type="GO" id="GO:0030151">
    <property type="term" value="F:molybdenum ion binding"/>
    <property type="evidence" value="ECO:0007669"/>
    <property type="project" value="InterPro"/>
</dbReference>
<evidence type="ECO:0000259" key="1">
    <source>
        <dbReference type="PROSITE" id="PS51340"/>
    </source>
</evidence>
<accession>A0A6M4HA75</accession>
<dbReference type="InterPro" id="IPR005302">
    <property type="entry name" value="MoCF_Sase_C"/>
</dbReference>
<dbReference type="GO" id="GO:0003824">
    <property type="term" value="F:catalytic activity"/>
    <property type="evidence" value="ECO:0007669"/>
    <property type="project" value="InterPro"/>
</dbReference>
<dbReference type="InParanoid" id="A0A6M4HA75"/>
<dbReference type="EMBL" id="CP053073">
    <property type="protein sequence ID" value="QJR15294.1"/>
    <property type="molecule type" value="Genomic_DNA"/>
</dbReference>
<dbReference type="AlphaFoldDB" id="A0A6M4HA75"/>
<dbReference type="PROSITE" id="PS51340">
    <property type="entry name" value="MOSC"/>
    <property type="match status" value="1"/>
</dbReference>
<proteinExistence type="predicted"/>
<feature type="domain" description="MOSC" evidence="1">
    <location>
        <begin position="16"/>
        <end position="146"/>
    </location>
</feature>
<dbReference type="KEGG" id="upl:DSM104440_02111"/>
<name>A0A6M4HA75_9PROT</name>
<keyword evidence="3" id="KW-1185">Reference proteome</keyword>
<dbReference type="PANTHER" id="PTHR36930">
    <property type="entry name" value="METAL-SULFUR CLUSTER BIOSYNTHESIS PROTEINS YUAD-RELATED"/>
    <property type="match status" value="1"/>
</dbReference>
<dbReference type="Gene3D" id="2.40.33.20">
    <property type="entry name" value="PK beta-barrel domain-like"/>
    <property type="match status" value="1"/>
</dbReference>
<dbReference type="RefSeq" id="WP_171162444.1">
    <property type="nucleotide sequence ID" value="NZ_CP053073.1"/>
</dbReference>
<dbReference type="InterPro" id="IPR052716">
    <property type="entry name" value="MOSC_domain"/>
</dbReference>
<evidence type="ECO:0000313" key="3">
    <source>
        <dbReference type="Proteomes" id="UP000503096"/>
    </source>
</evidence>
<dbReference type="Proteomes" id="UP000503096">
    <property type="component" value="Chromosome"/>
</dbReference>
<dbReference type="PANTHER" id="PTHR36930:SF1">
    <property type="entry name" value="MOSC DOMAIN-CONTAINING PROTEIN"/>
    <property type="match status" value="1"/>
</dbReference>
<evidence type="ECO:0000313" key="2">
    <source>
        <dbReference type="EMBL" id="QJR15294.1"/>
    </source>
</evidence>
<protein>
    <recommendedName>
        <fullName evidence="1">MOSC domain-containing protein</fullName>
    </recommendedName>
</protein>
<sequence>MIRHIFIAPLKDAPAKSVEHVEALEEQGLEGDRYAEARNRKTPDCQVTFIELEEIAAFTAQTGLAMAPESPRRNIVTEGVRLNPLVGKRFRIGEALLEGLELCEPCGKFMRNTHREALKFFVHRGGLRARIVTGGQLRVGDKILAADE</sequence>
<dbReference type="SUPFAM" id="SSF50800">
    <property type="entry name" value="PK beta-barrel domain-like"/>
    <property type="match status" value="1"/>
</dbReference>
<gene>
    <name evidence="2" type="ORF">DSM104440_02111</name>
</gene>